<dbReference type="EMBL" id="UINC01007332">
    <property type="protein sequence ID" value="SVA32732.1"/>
    <property type="molecule type" value="Genomic_DNA"/>
</dbReference>
<dbReference type="AlphaFoldDB" id="A0A381UX68"/>
<dbReference type="InterPro" id="IPR006336">
    <property type="entry name" value="GCS2"/>
</dbReference>
<proteinExistence type="predicted"/>
<evidence type="ECO:0000313" key="1">
    <source>
        <dbReference type="EMBL" id="SVA32732.1"/>
    </source>
</evidence>
<evidence type="ECO:0008006" key="2">
    <source>
        <dbReference type="Google" id="ProtNLM"/>
    </source>
</evidence>
<protein>
    <recommendedName>
        <fullName evidence="2">Glutamate--cysteine ligase</fullName>
    </recommendedName>
</protein>
<dbReference type="InterPro" id="IPR014746">
    <property type="entry name" value="Gln_synth/guanido_kin_cat_dom"/>
</dbReference>
<organism evidence="1">
    <name type="scientific">marine metagenome</name>
    <dbReference type="NCBI Taxonomy" id="408172"/>
    <lineage>
        <taxon>unclassified sequences</taxon>
        <taxon>metagenomes</taxon>
        <taxon>ecological metagenomes</taxon>
    </lineage>
</organism>
<dbReference type="SUPFAM" id="SSF55931">
    <property type="entry name" value="Glutamine synthetase/guanido kinase"/>
    <property type="match status" value="1"/>
</dbReference>
<accession>A0A381UX68</accession>
<reference evidence="1" key="1">
    <citation type="submission" date="2018-05" db="EMBL/GenBank/DDBJ databases">
        <authorList>
            <person name="Lanie J.A."/>
            <person name="Ng W.-L."/>
            <person name="Kazmierczak K.M."/>
            <person name="Andrzejewski T.M."/>
            <person name="Davidsen T.M."/>
            <person name="Wayne K.J."/>
            <person name="Tettelin H."/>
            <person name="Glass J.I."/>
            <person name="Rusch D."/>
            <person name="Podicherti R."/>
            <person name="Tsui H.-C.T."/>
            <person name="Winkler M.E."/>
        </authorList>
    </citation>
    <scope>NUCLEOTIDE SEQUENCE</scope>
</reference>
<gene>
    <name evidence="1" type="ORF">METZ01_LOCUS85586</name>
</gene>
<feature type="non-terminal residue" evidence="1">
    <location>
        <position position="212"/>
    </location>
</feature>
<dbReference type="PANTHER" id="PTHR36510:SF1">
    <property type="entry name" value="GLUTAMATE--CYSTEINE LIGASE 2-RELATED"/>
    <property type="match status" value="1"/>
</dbReference>
<sequence length="212" mass="23386">MPIGFKPSPRPTIGIEEEFQLCDLETGDLVPKADEIMSSAGPELRKHLSYDLLLTLVEANTKISGSVEEGIEDLVDKRRQVQALAELSACTLGMTGTHPYADPHQQRFVSTPDYQWVREQLGYVAQRNITFGLHVHIGVDDAERAVYVANRMRLWIGPLIALAANSPYLDGVDTGWDAARVYAFGAFPRAGIPPKLRSYDEFAAQMDALIAA</sequence>
<dbReference type="PANTHER" id="PTHR36510">
    <property type="entry name" value="GLUTAMATE--CYSTEINE LIGASE 2-RELATED"/>
    <property type="match status" value="1"/>
</dbReference>
<dbReference type="GO" id="GO:0004357">
    <property type="term" value="F:glutamate-cysteine ligase activity"/>
    <property type="evidence" value="ECO:0007669"/>
    <property type="project" value="InterPro"/>
</dbReference>
<dbReference type="Gene3D" id="3.30.590.20">
    <property type="match status" value="1"/>
</dbReference>
<dbReference type="GO" id="GO:0042398">
    <property type="term" value="P:modified amino acid biosynthetic process"/>
    <property type="evidence" value="ECO:0007669"/>
    <property type="project" value="InterPro"/>
</dbReference>
<dbReference type="InterPro" id="IPR050141">
    <property type="entry name" value="GCL_type2/YbdK_subfam"/>
</dbReference>
<dbReference type="Pfam" id="PF04107">
    <property type="entry name" value="GCS2"/>
    <property type="match status" value="1"/>
</dbReference>
<name>A0A381UX68_9ZZZZ</name>